<protein>
    <submittedName>
        <fullName evidence="2">Uncharacterized protein</fullName>
    </submittedName>
</protein>
<proteinExistence type="predicted"/>
<comment type="caution">
    <text evidence="2">The sequence shown here is derived from an EMBL/GenBank/DDBJ whole genome shotgun (WGS) entry which is preliminary data.</text>
</comment>
<evidence type="ECO:0000313" key="2">
    <source>
        <dbReference type="EMBL" id="OOK72678.1"/>
    </source>
</evidence>
<dbReference type="AlphaFoldDB" id="A0A1V3X0T6"/>
<evidence type="ECO:0000256" key="1">
    <source>
        <dbReference type="SAM" id="MobiDB-lite"/>
    </source>
</evidence>
<organism evidence="2 3">
    <name type="scientific">Mycobacterium kansasii</name>
    <dbReference type="NCBI Taxonomy" id="1768"/>
    <lineage>
        <taxon>Bacteria</taxon>
        <taxon>Bacillati</taxon>
        <taxon>Actinomycetota</taxon>
        <taxon>Actinomycetes</taxon>
        <taxon>Mycobacteriales</taxon>
        <taxon>Mycobacteriaceae</taxon>
        <taxon>Mycobacterium</taxon>
    </lineage>
</organism>
<dbReference type="EMBL" id="MVBN01000005">
    <property type="protein sequence ID" value="OOK72678.1"/>
    <property type="molecule type" value="Genomic_DNA"/>
</dbReference>
<sequence>MADRSTPPAEPALTALRLRPHRRSLGAGFTHLTQTRSQ</sequence>
<reference evidence="2 3" key="1">
    <citation type="submission" date="2017-02" db="EMBL/GenBank/DDBJ databases">
        <title>Complete genome sequences of Mycobacterium kansasii strains isolated from rhesus macaques.</title>
        <authorList>
            <person name="Panda A."/>
            <person name="Nagaraj S."/>
            <person name="Zhao X."/>
            <person name="Tettelin H."/>
            <person name="Detolla L.J."/>
        </authorList>
    </citation>
    <scope>NUCLEOTIDE SEQUENCE [LARGE SCALE GENOMIC DNA]</scope>
    <source>
        <strain evidence="2 3">11-3469</strain>
    </source>
</reference>
<evidence type="ECO:0000313" key="3">
    <source>
        <dbReference type="Proteomes" id="UP000188532"/>
    </source>
</evidence>
<dbReference type="Proteomes" id="UP000188532">
    <property type="component" value="Unassembled WGS sequence"/>
</dbReference>
<feature type="region of interest" description="Disordered" evidence="1">
    <location>
        <begin position="1"/>
        <end position="38"/>
    </location>
</feature>
<gene>
    <name evidence="2" type="ORF">BZL29_5356</name>
</gene>
<accession>A0A1V3X0T6</accession>
<name>A0A1V3X0T6_MYCKA</name>